<dbReference type="Gene3D" id="2.40.10.220">
    <property type="entry name" value="predicted glycosyltransferase like domains"/>
    <property type="match status" value="1"/>
</dbReference>
<name>A0ABR7EC32_9FIRM</name>
<gene>
    <name evidence="2" type="ORF">H8S18_00130</name>
</gene>
<evidence type="ECO:0000313" key="2">
    <source>
        <dbReference type="EMBL" id="MBC5646753.1"/>
    </source>
</evidence>
<dbReference type="InterPro" id="IPR009875">
    <property type="entry name" value="PilZ_domain"/>
</dbReference>
<reference evidence="2 3" key="1">
    <citation type="submission" date="2020-08" db="EMBL/GenBank/DDBJ databases">
        <title>Genome public.</title>
        <authorList>
            <person name="Liu C."/>
            <person name="Sun Q."/>
        </authorList>
    </citation>
    <scope>NUCLEOTIDE SEQUENCE [LARGE SCALE GENOMIC DNA]</scope>
    <source>
        <strain evidence="2 3">NSJ-35</strain>
    </source>
</reference>
<accession>A0ABR7EC32</accession>
<dbReference type="EMBL" id="JACOON010000001">
    <property type="protein sequence ID" value="MBC5646753.1"/>
    <property type="molecule type" value="Genomic_DNA"/>
</dbReference>
<dbReference type="Pfam" id="PF07238">
    <property type="entry name" value="PilZ"/>
    <property type="match status" value="1"/>
</dbReference>
<protein>
    <submittedName>
        <fullName evidence="2">PilZ domain-containing protein</fullName>
    </submittedName>
</protein>
<evidence type="ECO:0000259" key="1">
    <source>
        <dbReference type="Pfam" id="PF07238"/>
    </source>
</evidence>
<dbReference type="RefSeq" id="WP_186856299.1">
    <property type="nucleotide sequence ID" value="NZ_JACOON010000001.1"/>
</dbReference>
<evidence type="ECO:0000313" key="3">
    <source>
        <dbReference type="Proteomes" id="UP000606889"/>
    </source>
</evidence>
<keyword evidence="3" id="KW-1185">Reference proteome</keyword>
<proteinExistence type="predicted"/>
<dbReference type="Proteomes" id="UP000606889">
    <property type="component" value="Unassembled WGS sequence"/>
</dbReference>
<feature type="domain" description="PilZ" evidence="1">
    <location>
        <begin position="82"/>
        <end position="184"/>
    </location>
</feature>
<sequence length="192" mass="21932">MILTQTGRIETKVEKISGNSVWVLNISNELEKAGMAGKKIEAIYLMDTSVYFLKAEVKYKEDFIDGISMTRIVLLEAPVKNERRESFRLRQSFDLYLTEPDGEKKQKLYGVDISDTGLGFLSRGAYPCGEVFYFEFTLGDQQYLLTGEIVRVIPPDSGNVMFKVGVRFVALPEPMKKGIRKYIYMQQAAKRK</sequence>
<organism evidence="2 3">
    <name type="scientific">Christensenella tenuis</name>
    <dbReference type="NCBI Taxonomy" id="2763033"/>
    <lineage>
        <taxon>Bacteria</taxon>
        <taxon>Bacillati</taxon>
        <taxon>Bacillota</taxon>
        <taxon>Clostridia</taxon>
        <taxon>Christensenellales</taxon>
        <taxon>Christensenellaceae</taxon>
        <taxon>Christensenella</taxon>
    </lineage>
</organism>
<comment type="caution">
    <text evidence="2">The sequence shown here is derived from an EMBL/GenBank/DDBJ whole genome shotgun (WGS) entry which is preliminary data.</text>
</comment>